<comment type="caution">
    <text evidence="4">The sequence shown here is derived from an EMBL/GenBank/DDBJ whole genome shotgun (WGS) entry which is preliminary data.</text>
</comment>
<feature type="compositionally biased region" description="Polar residues" evidence="1">
    <location>
        <begin position="551"/>
        <end position="564"/>
    </location>
</feature>
<organism evidence="4 5">
    <name type="scientific">Actinoplanes flavus</name>
    <dbReference type="NCBI Taxonomy" id="2820290"/>
    <lineage>
        <taxon>Bacteria</taxon>
        <taxon>Bacillati</taxon>
        <taxon>Actinomycetota</taxon>
        <taxon>Actinomycetes</taxon>
        <taxon>Micromonosporales</taxon>
        <taxon>Micromonosporaceae</taxon>
        <taxon>Actinoplanes</taxon>
    </lineage>
</organism>
<evidence type="ECO:0000313" key="5">
    <source>
        <dbReference type="Proteomes" id="UP000679690"/>
    </source>
</evidence>
<feature type="transmembrane region" description="Helical" evidence="2">
    <location>
        <begin position="343"/>
        <end position="361"/>
    </location>
</feature>
<proteinExistence type="predicted"/>
<sequence length="682" mass="68635">MLLIVLAGAALLLASAGVAHAAPRAPVDAACAQKAPGSVAWCMPWVVRVETPPAGSASHWVTQCSKATSDEERTSCAAASVTLDSPPADGTASVLMDGPSGKDGLAALVRCGLFGEQMRNETDATRFGMWRDKHTQCSQQVEAWTAAAYDPSPQEKECGTLEVDCQITEGTKDAVAGGIRTGIQGLVDAIVQAEVYLLSRLAELVFAETSIASPDQAFYGVYNSVAGTLVMLIFVFFIIATIVNGLRLRGGPTPLATLGGLVKAVLGITFAGGLAYVIVTAWDQAAVAALEANADKPWDASKLVTALTNLNTGAETLLLAGLFGVLGIVGLILLFIIMLFRGVLTTGAALLGAMAMTGFVMDETKHWPRRWFWTVNALGSSKYWIVQLWIYGGRSTYESDDLSTVLQSMLLIWLMVLAPFILLKLTSMWDGYLSDVNVHGMLSALGGPLMNGANVIDGLREGAQSVAGGGGDDAAGVMNANASSMPTNPVGQMAGIGAGPGRDVAQAASRGEDGGAVGSPITDAPGSQGEQAGADGRQSPNAQEADGIRAANSSAQHTLSSGQLTAPGDSSGGSLPLTPQSAAGADPTGVTHGDTSSAASADQATTAISGDTSADSGGGHTDGQPSGAAAGGDPAGTAPNAHGGDTSAPSADEQASGSGGSGGGAAKAGGASAVADAPIVPL</sequence>
<keyword evidence="3" id="KW-0732">Signal</keyword>
<dbReference type="EMBL" id="JAGFNS010000002">
    <property type="protein sequence ID" value="MBO3736620.1"/>
    <property type="molecule type" value="Genomic_DNA"/>
</dbReference>
<feature type="compositionally biased region" description="Low complexity" evidence="1">
    <location>
        <begin position="668"/>
        <end position="682"/>
    </location>
</feature>
<evidence type="ECO:0000256" key="3">
    <source>
        <dbReference type="SAM" id="SignalP"/>
    </source>
</evidence>
<feature type="transmembrane region" description="Helical" evidence="2">
    <location>
        <begin position="405"/>
        <end position="423"/>
    </location>
</feature>
<reference evidence="4 5" key="1">
    <citation type="submission" date="2021-03" db="EMBL/GenBank/DDBJ databases">
        <title>Actinoplanes flavus sp. nov., a novel actinomycete isolated from Coconut Palm rhizosphere soil.</title>
        <authorList>
            <person name="Luo X."/>
        </authorList>
    </citation>
    <scope>NUCLEOTIDE SEQUENCE [LARGE SCALE GENOMIC DNA]</scope>
    <source>
        <strain evidence="4 5">NEAU-H7</strain>
    </source>
</reference>
<feature type="chain" id="PRO_5045128183" description="TrbL/VirB6 plasmid conjugal transfer protein" evidence="3">
    <location>
        <begin position="22"/>
        <end position="682"/>
    </location>
</feature>
<feature type="transmembrane region" description="Helical" evidence="2">
    <location>
        <begin position="255"/>
        <end position="279"/>
    </location>
</feature>
<keyword evidence="2" id="KW-0812">Transmembrane</keyword>
<feature type="region of interest" description="Disordered" evidence="1">
    <location>
        <begin position="481"/>
        <end position="682"/>
    </location>
</feature>
<name>A0ABS3UCW8_9ACTN</name>
<feature type="transmembrane region" description="Helical" evidence="2">
    <location>
        <begin position="317"/>
        <end position="336"/>
    </location>
</feature>
<keyword evidence="2" id="KW-0472">Membrane</keyword>
<feature type="transmembrane region" description="Helical" evidence="2">
    <location>
        <begin position="219"/>
        <end position="243"/>
    </location>
</feature>
<keyword evidence="5" id="KW-1185">Reference proteome</keyword>
<protein>
    <recommendedName>
        <fullName evidence="6">TrbL/VirB6 plasmid conjugal transfer protein</fullName>
    </recommendedName>
</protein>
<accession>A0ABS3UCW8</accession>
<dbReference type="RefSeq" id="WP_208465841.1">
    <property type="nucleotide sequence ID" value="NZ_JAGFNS010000002.1"/>
</dbReference>
<evidence type="ECO:0000313" key="4">
    <source>
        <dbReference type="EMBL" id="MBO3736620.1"/>
    </source>
</evidence>
<evidence type="ECO:0000256" key="2">
    <source>
        <dbReference type="SAM" id="Phobius"/>
    </source>
</evidence>
<keyword evidence="2" id="KW-1133">Transmembrane helix</keyword>
<feature type="compositionally biased region" description="Gly residues" evidence="1">
    <location>
        <begin position="657"/>
        <end position="667"/>
    </location>
</feature>
<evidence type="ECO:0000256" key="1">
    <source>
        <dbReference type="SAM" id="MobiDB-lite"/>
    </source>
</evidence>
<evidence type="ECO:0008006" key="6">
    <source>
        <dbReference type="Google" id="ProtNLM"/>
    </source>
</evidence>
<feature type="compositionally biased region" description="Low complexity" evidence="1">
    <location>
        <begin position="594"/>
        <end position="607"/>
    </location>
</feature>
<feature type="signal peptide" evidence="3">
    <location>
        <begin position="1"/>
        <end position="21"/>
    </location>
</feature>
<gene>
    <name evidence="4" type="ORF">J5X75_03690</name>
</gene>
<dbReference type="Proteomes" id="UP000679690">
    <property type="component" value="Unassembled WGS sequence"/>
</dbReference>